<sequence length="229" mass="25101">MVVEHVGPFIEPVLHGHTPLPCTTAMDTSFLPFTPTFSAEHSTIVPKPLSEVFEKLGTASAHVEVCRLSSLCTAINLKEKDAVALASGKSVENSDFLRTPASSPEELKAASRVAHRQHFNLEETIPVAFGLIKSKVMIRGTLTWTQPEALALESGGPLYAVYESEVIGGFAIRIYRLRKMEATEEGDSSATKVTEFLYGVGPSYMNFLIAKEAATKHRAHMQRLPELFQ</sequence>
<proteinExistence type="predicted"/>
<reference evidence="1 2" key="1">
    <citation type="journal article" date="2019" name="Nat. Ecol. Evol.">
        <title>Megaphylogeny resolves global patterns of mushroom evolution.</title>
        <authorList>
            <person name="Varga T."/>
            <person name="Krizsan K."/>
            <person name="Foldi C."/>
            <person name="Dima B."/>
            <person name="Sanchez-Garcia M."/>
            <person name="Sanchez-Ramirez S."/>
            <person name="Szollosi G.J."/>
            <person name="Szarkandi J.G."/>
            <person name="Papp V."/>
            <person name="Albert L."/>
            <person name="Andreopoulos W."/>
            <person name="Angelini C."/>
            <person name="Antonin V."/>
            <person name="Barry K.W."/>
            <person name="Bougher N.L."/>
            <person name="Buchanan P."/>
            <person name="Buyck B."/>
            <person name="Bense V."/>
            <person name="Catcheside P."/>
            <person name="Chovatia M."/>
            <person name="Cooper J."/>
            <person name="Damon W."/>
            <person name="Desjardin D."/>
            <person name="Finy P."/>
            <person name="Geml J."/>
            <person name="Haridas S."/>
            <person name="Hughes K."/>
            <person name="Justo A."/>
            <person name="Karasinski D."/>
            <person name="Kautmanova I."/>
            <person name="Kiss B."/>
            <person name="Kocsube S."/>
            <person name="Kotiranta H."/>
            <person name="LaButti K.M."/>
            <person name="Lechner B.E."/>
            <person name="Liimatainen K."/>
            <person name="Lipzen A."/>
            <person name="Lukacs Z."/>
            <person name="Mihaltcheva S."/>
            <person name="Morgado L.N."/>
            <person name="Niskanen T."/>
            <person name="Noordeloos M.E."/>
            <person name="Ohm R.A."/>
            <person name="Ortiz-Santana B."/>
            <person name="Ovrebo C."/>
            <person name="Racz N."/>
            <person name="Riley R."/>
            <person name="Savchenko A."/>
            <person name="Shiryaev A."/>
            <person name="Soop K."/>
            <person name="Spirin V."/>
            <person name="Szebenyi C."/>
            <person name="Tomsovsky M."/>
            <person name="Tulloss R.E."/>
            <person name="Uehling J."/>
            <person name="Grigoriev I.V."/>
            <person name="Vagvolgyi C."/>
            <person name="Papp T."/>
            <person name="Martin F.M."/>
            <person name="Miettinen O."/>
            <person name="Hibbett D.S."/>
            <person name="Nagy L.G."/>
        </authorList>
    </citation>
    <scope>NUCLEOTIDE SEQUENCE [LARGE SCALE GENOMIC DNA]</scope>
    <source>
        <strain evidence="1 2">FP101781</strain>
    </source>
</reference>
<keyword evidence="2" id="KW-1185">Reference proteome</keyword>
<organism evidence="1 2">
    <name type="scientific">Coprinellus micaceus</name>
    <name type="common">Glistening ink-cap mushroom</name>
    <name type="synonym">Coprinus micaceus</name>
    <dbReference type="NCBI Taxonomy" id="71717"/>
    <lineage>
        <taxon>Eukaryota</taxon>
        <taxon>Fungi</taxon>
        <taxon>Dikarya</taxon>
        <taxon>Basidiomycota</taxon>
        <taxon>Agaricomycotina</taxon>
        <taxon>Agaricomycetes</taxon>
        <taxon>Agaricomycetidae</taxon>
        <taxon>Agaricales</taxon>
        <taxon>Agaricineae</taxon>
        <taxon>Psathyrellaceae</taxon>
        <taxon>Coprinellus</taxon>
    </lineage>
</organism>
<comment type="caution">
    <text evidence="1">The sequence shown here is derived from an EMBL/GenBank/DDBJ whole genome shotgun (WGS) entry which is preliminary data.</text>
</comment>
<evidence type="ECO:0000313" key="2">
    <source>
        <dbReference type="Proteomes" id="UP000298030"/>
    </source>
</evidence>
<dbReference type="OrthoDB" id="619536at2759"/>
<dbReference type="Proteomes" id="UP000298030">
    <property type="component" value="Unassembled WGS sequence"/>
</dbReference>
<accession>A0A4Y7TK57</accession>
<dbReference type="EMBL" id="QPFP01000009">
    <property type="protein sequence ID" value="TEB34556.1"/>
    <property type="molecule type" value="Genomic_DNA"/>
</dbReference>
<name>A0A4Y7TK57_COPMI</name>
<gene>
    <name evidence="1" type="ORF">FA13DRAFT_1487524</name>
</gene>
<dbReference type="AlphaFoldDB" id="A0A4Y7TK57"/>
<evidence type="ECO:0000313" key="1">
    <source>
        <dbReference type="EMBL" id="TEB34556.1"/>
    </source>
</evidence>
<protein>
    <submittedName>
        <fullName evidence="1">Uncharacterized protein</fullName>
    </submittedName>
</protein>